<dbReference type="SMART" id="SM00287">
    <property type="entry name" value="SH3b"/>
    <property type="match status" value="1"/>
</dbReference>
<sequence>MLRILVIVAMMLLSPSLLAANQTRYISDDVYIYLHGGPGTQFRILGSVEAGQQVTSLEETQGDYSKIIDHKGREGWIQSKMLSKSTSLRVQLPAIQAELEQTKAKLESALDSSDNNAAELSQVKSQLAAAEKALASASLERDNAKAALANMQKNERFEMWKQGGFIAAGGLLLGIILVYLPRPQRKPKNRW</sequence>
<evidence type="ECO:0000313" key="12">
    <source>
        <dbReference type="Proteomes" id="UP001259340"/>
    </source>
</evidence>
<gene>
    <name evidence="10" type="ORF">OS133_01810</name>
    <name evidence="11" type="ORF">OS134_15245</name>
</gene>
<feature type="coiled-coil region" evidence="6">
    <location>
        <begin position="92"/>
        <end position="154"/>
    </location>
</feature>
<evidence type="ECO:0000256" key="3">
    <source>
        <dbReference type="ARBA" id="ARBA00022729"/>
    </source>
</evidence>
<keyword evidence="4 7" id="KW-1133">Transmembrane helix</keyword>
<dbReference type="PROSITE" id="PS51781">
    <property type="entry name" value="SH3B"/>
    <property type="match status" value="1"/>
</dbReference>
<protein>
    <submittedName>
        <fullName evidence="10">TIGR04211 family SH3 domain-containing protein</fullName>
    </submittedName>
</protein>
<feature type="signal peptide" evidence="8">
    <location>
        <begin position="1"/>
        <end position="19"/>
    </location>
</feature>
<reference evidence="10" key="2">
    <citation type="submission" date="2022-11" db="EMBL/GenBank/DDBJ databases">
        <title>Prophages regulate Shewanella fidelis motility and biofilm formation: implications for gut colonization dynamics in Ciona robusta.</title>
        <authorList>
            <person name="Natarajan O."/>
            <person name="Gibboney S.L."/>
            <person name="Young M.N."/>
            <person name="Lim S.J."/>
            <person name="Pluta N."/>
            <person name="Atkinson C.G.F."/>
            <person name="Leigh B.A."/>
            <person name="Liberti A."/>
            <person name="Kees E."/>
            <person name="Breitbart M."/>
            <person name="Gralnick J."/>
            <person name="Dishaw L.J."/>
        </authorList>
    </citation>
    <scope>NUCLEOTIDE SEQUENCE</scope>
    <source>
        <strain evidence="10">3313</strain>
    </source>
</reference>
<comment type="caution">
    <text evidence="10">The sequence shown here is derived from an EMBL/GenBank/DDBJ whole genome shotgun (WGS) entry which is preliminary data.</text>
</comment>
<dbReference type="EMBL" id="JAPMLE010000001">
    <property type="protein sequence ID" value="MDR8522432.1"/>
    <property type="molecule type" value="Genomic_DNA"/>
</dbReference>
<keyword evidence="5 7" id="KW-0472">Membrane</keyword>
<name>A0AAW8NIA4_9GAMM</name>
<dbReference type="Proteomes" id="UP001259340">
    <property type="component" value="Unassembled WGS sequence"/>
</dbReference>
<evidence type="ECO:0000313" key="13">
    <source>
        <dbReference type="Proteomes" id="UP001271263"/>
    </source>
</evidence>
<evidence type="ECO:0000256" key="4">
    <source>
        <dbReference type="ARBA" id="ARBA00022989"/>
    </source>
</evidence>
<evidence type="ECO:0000256" key="8">
    <source>
        <dbReference type="SAM" id="SignalP"/>
    </source>
</evidence>
<comment type="subcellular location">
    <subcellularLocation>
        <location evidence="1">Membrane</location>
        <topology evidence="1">Single-pass membrane protein</topology>
    </subcellularLocation>
</comment>
<evidence type="ECO:0000256" key="1">
    <source>
        <dbReference type="ARBA" id="ARBA00004167"/>
    </source>
</evidence>
<dbReference type="NCBIfam" id="TIGR04211">
    <property type="entry name" value="SH3_and_anchor"/>
    <property type="match status" value="1"/>
</dbReference>
<dbReference type="InterPro" id="IPR003646">
    <property type="entry name" value="SH3-like_bac-type"/>
</dbReference>
<dbReference type="PIRSF" id="PIRSF006158">
    <property type="entry name" value="UCP006158_SH3"/>
    <property type="match status" value="1"/>
</dbReference>
<evidence type="ECO:0000313" key="10">
    <source>
        <dbReference type="EMBL" id="MDR8522432.1"/>
    </source>
</evidence>
<evidence type="ECO:0000259" key="9">
    <source>
        <dbReference type="PROSITE" id="PS51781"/>
    </source>
</evidence>
<dbReference type="AlphaFoldDB" id="A0AAW8NIA4"/>
<keyword evidence="6" id="KW-0175">Coiled coil</keyword>
<feature type="chain" id="PRO_5043959142" evidence="8">
    <location>
        <begin position="20"/>
        <end position="191"/>
    </location>
</feature>
<dbReference type="GO" id="GO:0016020">
    <property type="term" value="C:membrane"/>
    <property type="evidence" value="ECO:0007669"/>
    <property type="project" value="UniProtKB-SubCell"/>
</dbReference>
<accession>A0AAW8NIA4</accession>
<dbReference type="RefSeq" id="WP_237162559.1">
    <property type="nucleotide sequence ID" value="NZ_JAPMLA010000007.1"/>
</dbReference>
<dbReference type="Gene3D" id="2.30.30.40">
    <property type="entry name" value="SH3 Domains"/>
    <property type="match status" value="1"/>
</dbReference>
<feature type="domain" description="SH3b" evidence="9">
    <location>
        <begin position="19"/>
        <end position="86"/>
    </location>
</feature>
<dbReference type="InterPro" id="IPR016476">
    <property type="entry name" value="SH3_dom_pro"/>
</dbReference>
<keyword evidence="3 8" id="KW-0732">Signal</keyword>
<dbReference type="Proteomes" id="UP001271263">
    <property type="component" value="Unassembled WGS sequence"/>
</dbReference>
<proteinExistence type="predicted"/>
<dbReference type="EMBL" id="JAPMLD010000007">
    <property type="protein sequence ID" value="MDW4825424.1"/>
    <property type="molecule type" value="Genomic_DNA"/>
</dbReference>
<feature type="transmembrane region" description="Helical" evidence="7">
    <location>
        <begin position="159"/>
        <end position="180"/>
    </location>
</feature>
<dbReference type="Pfam" id="PF08239">
    <property type="entry name" value="SH3_3"/>
    <property type="match status" value="1"/>
</dbReference>
<evidence type="ECO:0000313" key="11">
    <source>
        <dbReference type="EMBL" id="MDW4825424.1"/>
    </source>
</evidence>
<keyword evidence="2 7" id="KW-0812">Transmembrane</keyword>
<evidence type="ECO:0000256" key="7">
    <source>
        <dbReference type="SAM" id="Phobius"/>
    </source>
</evidence>
<evidence type="ECO:0000256" key="6">
    <source>
        <dbReference type="SAM" id="Coils"/>
    </source>
</evidence>
<keyword evidence="13" id="KW-1185">Reference proteome</keyword>
<reference evidence="11 13" key="1">
    <citation type="journal article" date="2022" name="bioRxiv">
        <title>Prophages regulate Shewanella fidelis 3313 motility and biofilm formation: implications for gut colonization dynamics in Ciona robusta.</title>
        <authorList>
            <person name="Natarajan O."/>
            <person name="Gibboney S.L."/>
            <person name="Young M.N."/>
            <person name="Lim S.J."/>
            <person name="Pluta N."/>
            <person name="Atkinson C.G."/>
            <person name="Leigh B.A."/>
            <person name="Liberti A."/>
            <person name="Kees E.D."/>
            <person name="Breitbart M."/>
            <person name="Gralnick J.A."/>
            <person name="Dishaw L.J."/>
        </authorList>
    </citation>
    <scope>NUCLEOTIDE SEQUENCE [LARGE SCALE GENOMIC DNA]</scope>
    <source>
        <strain evidence="11 13">JG4066</strain>
    </source>
</reference>
<evidence type="ECO:0000256" key="5">
    <source>
        <dbReference type="ARBA" id="ARBA00023136"/>
    </source>
</evidence>
<evidence type="ECO:0000256" key="2">
    <source>
        <dbReference type="ARBA" id="ARBA00022692"/>
    </source>
</evidence>
<organism evidence="10 12">
    <name type="scientific">Shewanella fidelis</name>
    <dbReference type="NCBI Taxonomy" id="173509"/>
    <lineage>
        <taxon>Bacteria</taxon>
        <taxon>Pseudomonadati</taxon>
        <taxon>Pseudomonadota</taxon>
        <taxon>Gammaproteobacteria</taxon>
        <taxon>Alteromonadales</taxon>
        <taxon>Shewanellaceae</taxon>
        <taxon>Shewanella</taxon>
    </lineage>
</organism>